<keyword evidence="2" id="KW-0472">Membrane</keyword>
<name>A0A9D1G952_9FIRM</name>
<sequence length="494" mass="57235">MKKYFSLSFLFLLMGAMVTSCKGTSANQKESNVLRIYNWQDYIFEGDDENDSVIDQFIDYYYETYGERIEVEYYTFETNENMLNVLKTGKSSYDLICPSDYTIQKMIKEGMVEPLDMSLLDNYTQYASPYIKDLFENSKTVNENQEEVSWSDYSIPYMWGTMGFMYDPEMIANEEDVETWNVIWNKDYKGLSTLKDSVRDTYCAAVFYVYQDELNGYNQQYLDGEITSTEYTAKITEVMNRKDDKTIELVEEALQVAKDNIYGFEVDSGKSDIVTGKIAINFCWSGDAVYSMDCAEEESDKYLNYVVPKEGSNVWFDGWVIPKNANTKLAHEFLNFLCDPAIARLNMNEIGYTSAIAGDAILEMVKEWYQPELTDEEIAQGLENGTLYEWDLTYFFGDSVQESAIIYTEELDRQLTAQYPDEETIIKCAIMEDFGEENEKILEMWARAKSDQVPIWAWIFIGLVILGGGTMFAVNKVNKHVRNKRIQQKKQNAH</sequence>
<gene>
    <name evidence="4" type="ORF">IAD04_04670</name>
</gene>
<evidence type="ECO:0000256" key="1">
    <source>
        <dbReference type="ARBA" id="ARBA00022729"/>
    </source>
</evidence>
<reference evidence="4" key="2">
    <citation type="journal article" date="2021" name="PeerJ">
        <title>Extensive microbial diversity within the chicken gut microbiome revealed by metagenomics and culture.</title>
        <authorList>
            <person name="Gilroy R."/>
            <person name="Ravi A."/>
            <person name="Getino M."/>
            <person name="Pursley I."/>
            <person name="Horton D.L."/>
            <person name="Alikhan N.F."/>
            <person name="Baker D."/>
            <person name="Gharbi K."/>
            <person name="Hall N."/>
            <person name="Watson M."/>
            <person name="Adriaenssens E.M."/>
            <person name="Foster-Nyarko E."/>
            <person name="Jarju S."/>
            <person name="Secka A."/>
            <person name="Antonio M."/>
            <person name="Oren A."/>
            <person name="Chaudhuri R.R."/>
            <person name="La Ragione R."/>
            <person name="Hildebrand F."/>
            <person name="Pallen M.J."/>
        </authorList>
    </citation>
    <scope>NUCLEOTIDE SEQUENCE</scope>
    <source>
        <strain evidence="4">14508</strain>
    </source>
</reference>
<feature type="chain" id="PRO_5038756345" evidence="3">
    <location>
        <begin position="23"/>
        <end position="494"/>
    </location>
</feature>
<protein>
    <submittedName>
        <fullName evidence="4">Extracellular solute-binding protein</fullName>
    </submittedName>
</protein>
<dbReference type="SUPFAM" id="SSF53850">
    <property type="entry name" value="Periplasmic binding protein-like II"/>
    <property type="match status" value="1"/>
</dbReference>
<dbReference type="PANTHER" id="PTHR30222:SF17">
    <property type="entry name" value="SPERMIDINE_PUTRESCINE-BINDING PERIPLASMIC PROTEIN"/>
    <property type="match status" value="1"/>
</dbReference>
<proteinExistence type="predicted"/>
<dbReference type="InterPro" id="IPR006059">
    <property type="entry name" value="SBP"/>
</dbReference>
<dbReference type="AlphaFoldDB" id="A0A9D1G952"/>
<organism evidence="4 5">
    <name type="scientific">Candidatus Caccosoma faecigallinarum</name>
    <dbReference type="NCBI Taxonomy" id="2840720"/>
    <lineage>
        <taxon>Bacteria</taxon>
        <taxon>Bacillati</taxon>
        <taxon>Bacillota</taxon>
        <taxon>Bacillota incertae sedis</taxon>
        <taxon>Candidatus Caccosoma</taxon>
    </lineage>
</organism>
<dbReference type="PROSITE" id="PS51257">
    <property type="entry name" value="PROKAR_LIPOPROTEIN"/>
    <property type="match status" value="1"/>
</dbReference>
<evidence type="ECO:0000256" key="2">
    <source>
        <dbReference type="SAM" id="Phobius"/>
    </source>
</evidence>
<dbReference type="Proteomes" id="UP000886893">
    <property type="component" value="Unassembled WGS sequence"/>
</dbReference>
<keyword evidence="2" id="KW-1133">Transmembrane helix</keyword>
<evidence type="ECO:0000256" key="3">
    <source>
        <dbReference type="SAM" id="SignalP"/>
    </source>
</evidence>
<dbReference type="Pfam" id="PF13416">
    <property type="entry name" value="SBP_bac_8"/>
    <property type="match status" value="1"/>
</dbReference>
<keyword evidence="2" id="KW-0812">Transmembrane</keyword>
<feature type="transmembrane region" description="Helical" evidence="2">
    <location>
        <begin position="455"/>
        <end position="475"/>
    </location>
</feature>
<keyword evidence="1 3" id="KW-0732">Signal</keyword>
<evidence type="ECO:0000313" key="4">
    <source>
        <dbReference type="EMBL" id="HIT17647.1"/>
    </source>
</evidence>
<dbReference type="PANTHER" id="PTHR30222">
    <property type="entry name" value="SPERMIDINE/PUTRESCINE-BINDING PERIPLASMIC PROTEIN"/>
    <property type="match status" value="1"/>
</dbReference>
<accession>A0A9D1G952</accession>
<reference evidence="4" key="1">
    <citation type="submission" date="2020-10" db="EMBL/GenBank/DDBJ databases">
        <authorList>
            <person name="Gilroy R."/>
        </authorList>
    </citation>
    <scope>NUCLEOTIDE SEQUENCE</scope>
    <source>
        <strain evidence="4">14508</strain>
    </source>
</reference>
<dbReference type="EMBL" id="DVKI01000144">
    <property type="protein sequence ID" value="HIT17647.1"/>
    <property type="molecule type" value="Genomic_DNA"/>
</dbReference>
<evidence type="ECO:0000313" key="5">
    <source>
        <dbReference type="Proteomes" id="UP000886893"/>
    </source>
</evidence>
<dbReference type="Gene3D" id="3.40.190.10">
    <property type="entry name" value="Periplasmic binding protein-like II"/>
    <property type="match status" value="2"/>
</dbReference>
<comment type="caution">
    <text evidence="4">The sequence shown here is derived from an EMBL/GenBank/DDBJ whole genome shotgun (WGS) entry which is preliminary data.</text>
</comment>
<feature type="signal peptide" evidence="3">
    <location>
        <begin position="1"/>
        <end position="22"/>
    </location>
</feature>